<dbReference type="Proteomes" id="UP001216709">
    <property type="component" value="Unassembled WGS sequence"/>
</dbReference>
<proteinExistence type="predicted"/>
<protein>
    <submittedName>
        <fullName evidence="2">Uncharacterized protein</fullName>
    </submittedName>
</protein>
<name>A0AAW6KQF2_9BACI</name>
<feature type="non-terminal residue" evidence="2">
    <location>
        <position position="84"/>
    </location>
</feature>
<dbReference type="RefSeq" id="WP_274686278.1">
    <property type="nucleotide sequence ID" value="NZ_JARAFO010000839.1"/>
</dbReference>
<sequence length="84" mass="9114">GILKYLTRDSEIAKGAASPILFNYLGQLDEDINSGEFSSSHLSPGEAAGKGITREHPLEINAVVFRGKLAIQTTYNTRAYSEDV</sequence>
<dbReference type="SUPFAM" id="SSF52777">
    <property type="entry name" value="CoA-dependent acyltransferases"/>
    <property type="match status" value="1"/>
</dbReference>
<dbReference type="EMBL" id="JARAFO010000839">
    <property type="protein sequence ID" value="MDE1455834.1"/>
    <property type="molecule type" value="Genomic_DNA"/>
</dbReference>
<dbReference type="InterPro" id="IPR010060">
    <property type="entry name" value="NRPS_synth"/>
</dbReference>
<evidence type="ECO:0000313" key="3">
    <source>
        <dbReference type="Proteomes" id="UP001216709"/>
    </source>
</evidence>
<dbReference type="AlphaFoldDB" id="A0AAW6KQF2"/>
<dbReference type="EMBL" id="JARAFO010000976">
    <property type="protein sequence ID" value="MDE1455966.1"/>
    <property type="molecule type" value="Genomic_DNA"/>
</dbReference>
<evidence type="ECO:0000313" key="2">
    <source>
        <dbReference type="EMBL" id="MDE1455966.1"/>
    </source>
</evidence>
<reference evidence="2" key="1">
    <citation type="submission" date="2022-12" db="EMBL/GenBank/DDBJ databases">
        <title>Draft Genome Sequences of Bacillus licheniformis and Bacillus paralicheniformis strains isolated from Irish skim milk powders.</title>
        <authorList>
            <person name="Lourenco A."/>
            <person name="Li F."/>
            <person name="Geraldine D."/>
            <person name="Tobin J.T."/>
            <person name="Butler F."/>
            <person name="Jordan K."/>
            <person name="Obrien T."/>
        </authorList>
    </citation>
    <scope>NUCLEOTIDE SEQUENCE</scope>
    <source>
        <strain evidence="2">3370</strain>
    </source>
</reference>
<comment type="caution">
    <text evidence="2">The sequence shown here is derived from an EMBL/GenBank/DDBJ whole genome shotgun (WGS) entry which is preliminary data.</text>
</comment>
<dbReference type="Gene3D" id="3.30.559.30">
    <property type="entry name" value="Nonribosomal peptide synthetase, condensation domain"/>
    <property type="match status" value="1"/>
</dbReference>
<evidence type="ECO:0000313" key="1">
    <source>
        <dbReference type="EMBL" id="MDE1455834.1"/>
    </source>
</evidence>
<organism evidence="2 3">
    <name type="scientific">Bacillus paralicheniformis</name>
    <dbReference type="NCBI Taxonomy" id="1648923"/>
    <lineage>
        <taxon>Bacteria</taxon>
        <taxon>Bacillati</taxon>
        <taxon>Bacillota</taxon>
        <taxon>Bacilli</taxon>
        <taxon>Bacillales</taxon>
        <taxon>Bacillaceae</taxon>
        <taxon>Bacillus</taxon>
    </lineage>
</organism>
<dbReference type="NCBIfam" id="TIGR01720">
    <property type="entry name" value="NRPS-para261"/>
    <property type="match status" value="1"/>
</dbReference>
<accession>A0AAW6KQF2</accession>
<gene>
    <name evidence="1" type="ORF">PVN32_27450</name>
    <name evidence="2" type="ORF">PVN32_28110</name>
</gene>
<feature type="non-terminal residue" evidence="2">
    <location>
        <position position="1"/>
    </location>
</feature>